<organism evidence="2 3">
    <name type="scientific">Brumimicrobium aurantiacum</name>
    <dbReference type="NCBI Taxonomy" id="1737063"/>
    <lineage>
        <taxon>Bacteria</taxon>
        <taxon>Pseudomonadati</taxon>
        <taxon>Bacteroidota</taxon>
        <taxon>Flavobacteriia</taxon>
        <taxon>Flavobacteriales</taxon>
        <taxon>Crocinitomicaceae</taxon>
        <taxon>Brumimicrobium</taxon>
    </lineage>
</organism>
<dbReference type="Proteomes" id="UP000257127">
    <property type="component" value="Unassembled WGS sequence"/>
</dbReference>
<keyword evidence="3" id="KW-1185">Reference proteome</keyword>
<evidence type="ECO:0008006" key="4">
    <source>
        <dbReference type="Google" id="ProtNLM"/>
    </source>
</evidence>
<sequence>MKRFTFISTVSFLTLLVLSTACKKNNLDKIASGAWNPNLAVPLAHSNFNVYDIFARDDSTDLVVIDENSGAIALAYEGEILSFNAESILSIQDLNGSTDLSIADLNAPPIPTFNGSVTANNTQNFDFDAGMAEIHEVNFKSGVLMINASTDLRHSVICEITFPDLQINGVPVSTTLNFNYNGTVPQTATATIDFNGVEGDFTMGNTTVNELEAEISTTINGSGEAINGNEELNIAYAFEDLKFENATGYFGQFNLGIPGDSVLLKLYQNASNGYFELVNPKIKFDAFNSFGFPIRIDLSNLKTVDINTGDEYPLTGFPSTFDITAAPAIGQEALSTFELTTSNTNNLSNLVSSVPKYFVYSSNVQSNPNGNVPPLNFVSDTSQLKINTEVLLPLEGSAYGFALQDTFDFNFNEDVEALESVMFRLNINNGFPIKLTSNVVFLDENYTPLFNLFNTPQDVISPALTDNNGHVNENVTKITDAYLSETQILQLSSAKYILVGGVAETLNGQSGEVVKLFDSYNLDLKLGLQVEGNVQF</sequence>
<comment type="caution">
    <text evidence="2">The sequence shown here is derived from an EMBL/GenBank/DDBJ whole genome shotgun (WGS) entry which is preliminary data.</text>
</comment>
<dbReference type="EMBL" id="QURB01000001">
    <property type="protein sequence ID" value="RFC55890.1"/>
    <property type="molecule type" value="Genomic_DNA"/>
</dbReference>
<evidence type="ECO:0000313" key="3">
    <source>
        <dbReference type="Proteomes" id="UP000257127"/>
    </source>
</evidence>
<feature type="signal peptide" evidence="1">
    <location>
        <begin position="1"/>
        <end position="23"/>
    </location>
</feature>
<gene>
    <name evidence="2" type="ORF">DXU93_02840</name>
</gene>
<proteinExistence type="predicted"/>
<evidence type="ECO:0000256" key="1">
    <source>
        <dbReference type="SAM" id="SignalP"/>
    </source>
</evidence>
<dbReference type="RefSeq" id="WP_116879725.1">
    <property type="nucleotide sequence ID" value="NZ_QURB01000001.1"/>
</dbReference>
<dbReference type="OrthoDB" id="1491714at2"/>
<accession>A0A3E1F268</accession>
<reference evidence="2 3" key="1">
    <citation type="submission" date="2018-08" db="EMBL/GenBank/DDBJ databases">
        <title>The draft genome squence of Brumimicrobium sp. N62.</title>
        <authorList>
            <person name="Du Z.-J."/>
            <person name="Luo H.-R."/>
        </authorList>
    </citation>
    <scope>NUCLEOTIDE SEQUENCE [LARGE SCALE GENOMIC DNA]</scope>
    <source>
        <strain evidence="2 3">N62</strain>
    </source>
</reference>
<protein>
    <recommendedName>
        <fullName evidence="4">DUF4270 family protein</fullName>
    </recommendedName>
</protein>
<dbReference type="PROSITE" id="PS51257">
    <property type="entry name" value="PROKAR_LIPOPROTEIN"/>
    <property type="match status" value="1"/>
</dbReference>
<feature type="chain" id="PRO_5017606291" description="DUF4270 family protein" evidence="1">
    <location>
        <begin position="24"/>
        <end position="536"/>
    </location>
</feature>
<dbReference type="AlphaFoldDB" id="A0A3E1F268"/>
<evidence type="ECO:0000313" key="2">
    <source>
        <dbReference type="EMBL" id="RFC55890.1"/>
    </source>
</evidence>
<keyword evidence="1" id="KW-0732">Signal</keyword>
<name>A0A3E1F268_9FLAO</name>